<accession>A0ABN1SUW3</accession>
<organism evidence="2 3">
    <name type="scientific">Streptomyces thermogriseus</name>
    <dbReference type="NCBI Taxonomy" id="75292"/>
    <lineage>
        <taxon>Bacteria</taxon>
        <taxon>Bacillati</taxon>
        <taxon>Actinomycetota</taxon>
        <taxon>Actinomycetes</taxon>
        <taxon>Kitasatosporales</taxon>
        <taxon>Streptomycetaceae</taxon>
        <taxon>Streptomyces</taxon>
    </lineage>
</organism>
<evidence type="ECO:0000256" key="1">
    <source>
        <dbReference type="SAM" id="MobiDB-lite"/>
    </source>
</evidence>
<feature type="region of interest" description="Disordered" evidence="1">
    <location>
        <begin position="113"/>
        <end position="134"/>
    </location>
</feature>
<name>A0ABN1SUW3_9ACTN</name>
<dbReference type="Proteomes" id="UP001501072">
    <property type="component" value="Unassembled WGS sequence"/>
</dbReference>
<evidence type="ECO:0000313" key="2">
    <source>
        <dbReference type="EMBL" id="GAA1005839.1"/>
    </source>
</evidence>
<evidence type="ECO:0000313" key="3">
    <source>
        <dbReference type="Proteomes" id="UP001501072"/>
    </source>
</evidence>
<comment type="caution">
    <text evidence="2">The sequence shown here is derived from an EMBL/GenBank/DDBJ whole genome shotgun (WGS) entry which is preliminary data.</text>
</comment>
<reference evidence="2 3" key="1">
    <citation type="journal article" date="2019" name="Int. J. Syst. Evol. Microbiol.">
        <title>The Global Catalogue of Microorganisms (GCM) 10K type strain sequencing project: providing services to taxonomists for standard genome sequencing and annotation.</title>
        <authorList>
            <consortium name="The Broad Institute Genomics Platform"/>
            <consortium name="The Broad Institute Genome Sequencing Center for Infectious Disease"/>
            <person name="Wu L."/>
            <person name="Ma J."/>
        </authorList>
    </citation>
    <scope>NUCLEOTIDE SEQUENCE [LARGE SCALE GENOMIC DNA]</scope>
    <source>
        <strain evidence="2 3">JCM 11269</strain>
    </source>
</reference>
<feature type="region of interest" description="Disordered" evidence="1">
    <location>
        <begin position="54"/>
        <end position="73"/>
    </location>
</feature>
<protein>
    <submittedName>
        <fullName evidence="2">Uncharacterized protein</fullName>
    </submittedName>
</protein>
<gene>
    <name evidence="2" type="ORF">GCM10009564_11650</name>
</gene>
<dbReference type="EMBL" id="BAAAHU010000007">
    <property type="protein sequence ID" value="GAA1005839.1"/>
    <property type="molecule type" value="Genomic_DNA"/>
</dbReference>
<sequence length="162" mass="16650">MPRRVTCVPGSSARPWNTDCRKPPFSHTVVPVGIPAGRNDSAPGADHGRARFLPHGGAPQRVAAGRPVREGTSRGSVGLLSVVPAAGAEGARLVGRGPAAALLALAGGDDARWGGSGGGGARETESGEGAPAAATVARIRRMRMRRMWFPFRGSPRPGHRPA</sequence>
<proteinExistence type="predicted"/>
<keyword evidence="3" id="KW-1185">Reference proteome</keyword>